<dbReference type="InterPro" id="IPR050194">
    <property type="entry name" value="Glycosyltransferase_grp1"/>
</dbReference>
<evidence type="ECO:0000313" key="2">
    <source>
        <dbReference type="EMBL" id="VYT41999.1"/>
    </source>
</evidence>
<reference evidence="2" key="1">
    <citation type="submission" date="2019-11" db="EMBL/GenBank/DDBJ databases">
        <authorList>
            <person name="Feng L."/>
        </authorList>
    </citation>
    <scope>NUCLEOTIDE SEQUENCE</scope>
    <source>
        <strain evidence="2">CAmalonaticusLFYP1</strain>
    </source>
</reference>
<sequence>MNILTISHFYEAHGGGIERVAGHLCRQFAHLGATPYWAASASDALPTDNLNIIALRCIDPLEKLTGLPMPLPGPTAICALSDAVRRSDVVVIHDALYATSILGMMMAKLHAKPVILIQHIAAIPFRSPVLRLLMRLANLVVTRPMLWAADARVFISDTVRHDLLGTPARYPYKLLFNGVDSTIFYPSVTSVSSQTPLARYNLPPCARRILFVGRYVEKKGLSILRALAITRPECQFLLAGNGPLRPAEWGLSNVYDLGVQAPRALAELYRCADVLLLPAIGEGYPLVIQEAMACGLPIICGSPAHRADPVAASWIHGVNIDLNEPQRSAQLCSAAIDNCALSLHEREAMICYAREHYSWRKMAQEIMELVLNGDGDKANGKARR</sequence>
<keyword evidence="2" id="KW-0808">Transferase</keyword>
<dbReference type="AlphaFoldDB" id="A0A6N2WH46"/>
<dbReference type="InterPro" id="IPR028098">
    <property type="entry name" value="Glyco_trans_4-like_N"/>
</dbReference>
<dbReference type="Pfam" id="PF13692">
    <property type="entry name" value="Glyco_trans_1_4"/>
    <property type="match status" value="1"/>
</dbReference>
<dbReference type="SUPFAM" id="SSF53756">
    <property type="entry name" value="UDP-Glycosyltransferase/glycogen phosphorylase"/>
    <property type="match status" value="1"/>
</dbReference>
<evidence type="ECO:0000259" key="1">
    <source>
        <dbReference type="Pfam" id="PF13439"/>
    </source>
</evidence>
<gene>
    <name evidence="2" type="primary">mshA_2</name>
    <name evidence="2" type="ORF">CALFYP1_04389</name>
</gene>
<proteinExistence type="predicted"/>
<dbReference type="EC" id="2.4.1.250" evidence="2"/>
<dbReference type="GO" id="GO:0102710">
    <property type="term" value="F:D-inositol-3-phosphate glycosyltransferase activity"/>
    <property type="evidence" value="ECO:0007669"/>
    <property type="project" value="UniProtKB-EC"/>
</dbReference>
<protein>
    <submittedName>
        <fullName evidence="2">D-inositol 3-phosphate glycosyltransferase</fullName>
        <ecNumber evidence="2">2.4.1.250</ecNumber>
    </submittedName>
</protein>
<dbReference type="PANTHER" id="PTHR45947">
    <property type="entry name" value="SULFOQUINOVOSYL TRANSFERASE SQD2"/>
    <property type="match status" value="1"/>
</dbReference>
<name>A0A6N2WH46_CITAM</name>
<dbReference type="CDD" id="cd03801">
    <property type="entry name" value="GT4_PimA-like"/>
    <property type="match status" value="1"/>
</dbReference>
<dbReference type="RefSeq" id="WP_156595521.1">
    <property type="nucleotide sequence ID" value="NZ_CACRTI010000005.1"/>
</dbReference>
<feature type="domain" description="Glycosyltransferase subfamily 4-like N-terminal" evidence="1">
    <location>
        <begin position="15"/>
        <end position="180"/>
    </location>
</feature>
<keyword evidence="2" id="KW-0328">Glycosyltransferase</keyword>
<accession>A0A6N2WH46</accession>
<dbReference type="EMBL" id="CACRTI010000005">
    <property type="protein sequence ID" value="VYT41999.1"/>
    <property type="molecule type" value="Genomic_DNA"/>
</dbReference>
<dbReference type="Pfam" id="PF13439">
    <property type="entry name" value="Glyco_transf_4"/>
    <property type="match status" value="1"/>
</dbReference>
<dbReference type="Gene3D" id="3.40.50.2000">
    <property type="entry name" value="Glycogen Phosphorylase B"/>
    <property type="match status" value="2"/>
</dbReference>
<organism evidence="2">
    <name type="scientific">Citrobacter amalonaticus</name>
    <dbReference type="NCBI Taxonomy" id="35703"/>
    <lineage>
        <taxon>Bacteria</taxon>
        <taxon>Pseudomonadati</taxon>
        <taxon>Pseudomonadota</taxon>
        <taxon>Gammaproteobacteria</taxon>
        <taxon>Enterobacterales</taxon>
        <taxon>Enterobacteriaceae</taxon>
        <taxon>Citrobacter</taxon>
    </lineage>
</organism>
<dbReference type="PANTHER" id="PTHR45947:SF3">
    <property type="entry name" value="SULFOQUINOVOSYL TRANSFERASE SQD2"/>
    <property type="match status" value="1"/>
</dbReference>